<dbReference type="PANTHER" id="PTHR35936:SF36">
    <property type="entry name" value="ABC TRANSPORTER ARGININE-BINDING PROTEIN 1"/>
    <property type="match status" value="1"/>
</dbReference>
<evidence type="ECO:0000256" key="2">
    <source>
        <dbReference type="ARBA" id="ARBA00022729"/>
    </source>
</evidence>
<dbReference type="CDD" id="cd13622">
    <property type="entry name" value="PBP2_Arg_3"/>
    <property type="match status" value="1"/>
</dbReference>
<dbReference type="RefSeq" id="WP_027270222.1">
    <property type="nucleotide sequence ID" value="NZ_CAAAJE010000006.1"/>
</dbReference>
<comment type="similarity">
    <text evidence="1">Belongs to the bacterial solute-binding protein 3 family.</text>
</comment>
<evidence type="ECO:0000313" key="6">
    <source>
        <dbReference type="Proteomes" id="UP000054621"/>
    </source>
</evidence>
<sequence length="239" mass="26870">MKIQVALLLSALMSTNLFAEKLIIGASSFNPPMEMQATTNNVFTGFEIDLLNEICRRINATCVYEPMTFEDIMKSVATGKVDLGIDGFFITQERLEYYSFSLPYLQTQAQLLTTIDSGVDSTNINTGKRIGVEAGTVFKYILEQKYDNVKVIAYNNQQNMLRDLAEHDIDLIMFDFIGAAYWVHTNPDYFKLVGKAIPFGMGYGILANLNQGALISRINNALDAMEKDGTYSSIYSRYF</sequence>
<feature type="signal peptide" evidence="3">
    <location>
        <begin position="1"/>
        <end position="19"/>
    </location>
</feature>
<dbReference type="PANTHER" id="PTHR35936">
    <property type="entry name" value="MEMBRANE-BOUND LYTIC MUREIN TRANSGLYCOSYLASE F"/>
    <property type="match status" value="1"/>
</dbReference>
<dbReference type="AlphaFoldDB" id="A0A0W0YH79"/>
<proteinExistence type="inferred from homology"/>
<dbReference type="Gene3D" id="3.40.190.10">
    <property type="entry name" value="Periplasmic binding protein-like II"/>
    <property type="match status" value="2"/>
</dbReference>
<dbReference type="SUPFAM" id="SSF53850">
    <property type="entry name" value="Periplasmic binding protein-like II"/>
    <property type="match status" value="1"/>
</dbReference>
<dbReference type="EMBL" id="LNYV01000034">
    <property type="protein sequence ID" value="KTD56187.1"/>
    <property type="molecule type" value="Genomic_DNA"/>
</dbReference>
<evidence type="ECO:0000259" key="4">
    <source>
        <dbReference type="SMART" id="SM00062"/>
    </source>
</evidence>
<evidence type="ECO:0000313" key="5">
    <source>
        <dbReference type="EMBL" id="KTD56187.1"/>
    </source>
</evidence>
<dbReference type="PATRIC" id="fig|28087.4.peg.2492"/>
<dbReference type="SMART" id="SM00062">
    <property type="entry name" value="PBPb"/>
    <property type="match status" value="1"/>
</dbReference>
<dbReference type="eggNOG" id="COG0834">
    <property type="taxonomic scope" value="Bacteria"/>
</dbReference>
<dbReference type="OrthoDB" id="9768183at2"/>
<organism evidence="5 6">
    <name type="scientific">Legionella sainthelensi</name>
    <dbReference type="NCBI Taxonomy" id="28087"/>
    <lineage>
        <taxon>Bacteria</taxon>
        <taxon>Pseudomonadati</taxon>
        <taxon>Pseudomonadota</taxon>
        <taxon>Gammaproteobacteria</taxon>
        <taxon>Legionellales</taxon>
        <taxon>Legionellaceae</taxon>
        <taxon>Legionella</taxon>
    </lineage>
</organism>
<accession>A0A0W0YH79</accession>
<dbReference type="STRING" id="28087.Lsai_2317"/>
<comment type="caution">
    <text evidence="5">The sequence shown here is derived from an EMBL/GenBank/DDBJ whole genome shotgun (WGS) entry which is preliminary data.</text>
</comment>
<name>A0A0W0YH79_9GAMM</name>
<keyword evidence="2 3" id="KW-0732">Signal</keyword>
<protein>
    <submittedName>
        <fullName evidence="5">Arginine ABC transporter substrate-binding protein</fullName>
    </submittedName>
</protein>
<evidence type="ECO:0000256" key="1">
    <source>
        <dbReference type="ARBA" id="ARBA00010333"/>
    </source>
</evidence>
<evidence type="ECO:0000256" key="3">
    <source>
        <dbReference type="SAM" id="SignalP"/>
    </source>
</evidence>
<feature type="chain" id="PRO_5006917612" evidence="3">
    <location>
        <begin position="20"/>
        <end position="239"/>
    </location>
</feature>
<dbReference type="InterPro" id="IPR001638">
    <property type="entry name" value="Solute-binding_3/MltF_N"/>
</dbReference>
<reference evidence="5 6" key="1">
    <citation type="submission" date="2015-11" db="EMBL/GenBank/DDBJ databases">
        <title>Genomic analysis of 38 Legionella species identifies large and diverse effector repertoires.</title>
        <authorList>
            <person name="Burstein D."/>
            <person name="Amaro F."/>
            <person name="Zusman T."/>
            <person name="Lifshitz Z."/>
            <person name="Cohen O."/>
            <person name="Gilbert J.A."/>
            <person name="Pupko T."/>
            <person name="Shuman H.A."/>
            <person name="Segal G."/>
        </authorList>
    </citation>
    <scope>NUCLEOTIDE SEQUENCE [LARGE SCALE GENOMIC DNA]</scope>
    <source>
        <strain evidence="5 6">Mt.St.Helens-4</strain>
    </source>
</reference>
<dbReference type="Proteomes" id="UP000054621">
    <property type="component" value="Unassembled WGS sequence"/>
</dbReference>
<gene>
    <name evidence="5" type="primary">artJ</name>
    <name evidence="5" type="ORF">Lsai_2317</name>
</gene>
<feature type="domain" description="Solute-binding protein family 3/N-terminal" evidence="4">
    <location>
        <begin position="21"/>
        <end position="239"/>
    </location>
</feature>
<dbReference type="Pfam" id="PF00497">
    <property type="entry name" value="SBP_bac_3"/>
    <property type="match status" value="1"/>
</dbReference>